<gene>
    <name evidence="1" type="ORF">DM484_27620</name>
</gene>
<evidence type="ECO:0000313" key="2">
    <source>
        <dbReference type="Proteomes" id="UP000249396"/>
    </source>
</evidence>
<dbReference type="SUPFAM" id="SSF56784">
    <property type="entry name" value="HAD-like"/>
    <property type="match status" value="1"/>
</dbReference>
<dbReference type="Proteomes" id="UP000249396">
    <property type="component" value="Unassembled WGS sequence"/>
</dbReference>
<dbReference type="InterPro" id="IPR036412">
    <property type="entry name" value="HAD-like_sf"/>
</dbReference>
<protein>
    <recommendedName>
        <fullName evidence="3">HAD family hydrolase</fullName>
    </recommendedName>
</protein>
<reference evidence="1 2" key="1">
    <citation type="journal article" date="2018" name="Aquat. Microb. Ecol.">
        <title>Gammaproteobacterial methanotrophs dominate.</title>
        <authorList>
            <person name="Rissanen A.J."/>
            <person name="Saarenheimo J."/>
            <person name="Tiirola M."/>
            <person name="Peura S."/>
            <person name="Aalto S.L."/>
            <person name="Karvinen A."/>
            <person name="Nykanen H."/>
        </authorList>
    </citation>
    <scope>NUCLEOTIDE SEQUENCE [LARGE SCALE GENOMIC DNA]</scope>
    <source>
        <strain evidence="1">AMbin10</strain>
    </source>
</reference>
<evidence type="ECO:0000313" key="1">
    <source>
        <dbReference type="EMBL" id="PZN70958.1"/>
    </source>
</evidence>
<dbReference type="InterPro" id="IPR023198">
    <property type="entry name" value="PGP-like_dom2"/>
</dbReference>
<dbReference type="Gene3D" id="3.40.50.1000">
    <property type="entry name" value="HAD superfamily/HAD-like"/>
    <property type="match status" value="1"/>
</dbReference>
<dbReference type="EMBL" id="QJPH01000539">
    <property type="protein sequence ID" value="PZN70958.1"/>
    <property type="molecule type" value="Genomic_DNA"/>
</dbReference>
<dbReference type="Pfam" id="PF13419">
    <property type="entry name" value="HAD_2"/>
    <property type="match status" value="1"/>
</dbReference>
<name>A0A2W4QST6_9GAMM</name>
<dbReference type="InterPro" id="IPR041492">
    <property type="entry name" value="HAD_2"/>
</dbReference>
<proteinExistence type="predicted"/>
<organism evidence="1 2">
    <name type="scientific">Candidatus Methylumidiphilus alinenensis</name>
    <dbReference type="NCBI Taxonomy" id="2202197"/>
    <lineage>
        <taxon>Bacteria</taxon>
        <taxon>Pseudomonadati</taxon>
        <taxon>Pseudomonadota</taxon>
        <taxon>Gammaproteobacteria</taxon>
        <taxon>Methylococcales</taxon>
        <taxon>Candidatus Methylumidiphilus</taxon>
    </lineage>
</organism>
<dbReference type="Gene3D" id="1.10.150.240">
    <property type="entry name" value="Putative phosphatase, domain 2"/>
    <property type="match status" value="1"/>
</dbReference>
<dbReference type="InterPro" id="IPR023214">
    <property type="entry name" value="HAD_sf"/>
</dbReference>
<comment type="caution">
    <text evidence="1">The sequence shown here is derived from an EMBL/GenBank/DDBJ whole genome shotgun (WGS) entry which is preliminary data.</text>
</comment>
<sequence length="230" mass="26252">MKIYDVISLDAYGTIFNVNAGVAIAEKNLLPELDGRGNELWDVTHKELNILFDEMQRGVFGPFCNAKELYRRVFLRSKTIRSFNIDISKYVEFICYSHSHSPAYDGAIWLVKELHKIYNYVVLTSDADNDFLLQAVSVNAINFDYVFTSEDAHEYKAQSRSNLFMQVIKTCSVSPDRIIHIGDSQYDLQAHSDFGIDVLRIRHNADNSKGFVTTNQSAYEIKEIAEILGC</sequence>
<dbReference type="AlphaFoldDB" id="A0A2W4QST6"/>
<evidence type="ECO:0008006" key="3">
    <source>
        <dbReference type="Google" id="ProtNLM"/>
    </source>
</evidence>
<accession>A0A2W4QST6</accession>